<reference evidence="1" key="1">
    <citation type="submission" date="2021-02" db="EMBL/GenBank/DDBJ databases">
        <authorList>
            <consortium name="DOE Joint Genome Institute"/>
            <person name="Ahrendt S."/>
            <person name="Looney B.P."/>
            <person name="Miyauchi S."/>
            <person name="Morin E."/>
            <person name="Drula E."/>
            <person name="Courty P.E."/>
            <person name="Chicoki N."/>
            <person name="Fauchery L."/>
            <person name="Kohler A."/>
            <person name="Kuo A."/>
            <person name="Labutti K."/>
            <person name="Pangilinan J."/>
            <person name="Lipzen A."/>
            <person name="Riley R."/>
            <person name="Andreopoulos W."/>
            <person name="He G."/>
            <person name="Johnson J."/>
            <person name="Barry K.W."/>
            <person name="Grigoriev I.V."/>
            <person name="Nagy L."/>
            <person name="Hibbett D."/>
            <person name="Henrissat B."/>
            <person name="Matheny P.B."/>
            <person name="Labbe J."/>
            <person name="Martin F."/>
        </authorList>
    </citation>
    <scope>NUCLEOTIDE SEQUENCE</scope>
    <source>
        <strain evidence="1">FP105234-sp</strain>
    </source>
</reference>
<keyword evidence="2" id="KW-1185">Reference proteome</keyword>
<gene>
    <name evidence="1" type="ORF">FA95DRAFT_1599308</name>
</gene>
<reference evidence="1" key="2">
    <citation type="journal article" date="2022" name="New Phytol.">
        <title>Evolutionary transition to the ectomycorrhizal habit in the genomes of a hyperdiverse lineage of mushroom-forming fungi.</title>
        <authorList>
            <person name="Looney B."/>
            <person name="Miyauchi S."/>
            <person name="Morin E."/>
            <person name="Drula E."/>
            <person name="Courty P.E."/>
            <person name="Kohler A."/>
            <person name="Kuo A."/>
            <person name="LaButti K."/>
            <person name="Pangilinan J."/>
            <person name="Lipzen A."/>
            <person name="Riley R."/>
            <person name="Andreopoulos W."/>
            <person name="He G."/>
            <person name="Johnson J."/>
            <person name="Nolan M."/>
            <person name="Tritt A."/>
            <person name="Barry K.W."/>
            <person name="Grigoriev I.V."/>
            <person name="Nagy L.G."/>
            <person name="Hibbett D."/>
            <person name="Henrissat B."/>
            <person name="Matheny P.B."/>
            <person name="Labbe J."/>
            <person name="Martin F.M."/>
        </authorList>
    </citation>
    <scope>NUCLEOTIDE SEQUENCE</scope>
    <source>
        <strain evidence="1">FP105234-sp</strain>
    </source>
</reference>
<comment type="caution">
    <text evidence="1">The sequence shown here is derived from an EMBL/GenBank/DDBJ whole genome shotgun (WGS) entry which is preliminary data.</text>
</comment>
<protein>
    <submittedName>
        <fullName evidence="1">Uncharacterized protein</fullName>
    </submittedName>
</protein>
<evidence type="ECO:0000313" key="2">
    <source>
        <dbReference type="Proteomes" id="UP000814033"/>
    </source>
</evidence>
<proteinExistence type="predicted"/>
<sequence>MTIVHRRRIRLLALPRLCQRRSRTMRCCKAGHCLQNLQKAATSTSAALLNAKRSGSPPSQNTPKCSTTITRHGAHPAHRWPPRVGRRTASERAWGLNYATLCTGRMEAAWRGWAGRCAEAFSREEKRKGRMSGGAVSSDSHRSTVRWEKVREDGSRAGMRNACIKYSAINGI</sequence>
<accession>A0ACB8RA16</accession>
<evidence type="ECO:0000313" key="1">
    <source>
        <dbReference type="EMBL" id="KAI0040727.1"/>
    </source>
</evidence>
<dbReference type="Proteomes" id="UP000814033">
    <property type="component" value="Unassembled WGS sequence"/>
</dbReference>
<dbReference type="EMBL" id="MU276172">
    <property type="protein sequence ID" value="KAI0040727.1"/>
    <property type="molecule type" value="Genomic_DNA"/>
</dbReference>
<organism evidence="1 2">
    <name type="scientific">Auriscalpium vulgare</name>
    <dbReference type="NCBI Taxonomy" id="40419"/>
    <lineage>
        <taxon>Eukaryota</taxon>
        <taxon>Fungi</taxon>
        <taxon>Dikarya</taxon>
        <taxon>Basidiomycota</taxon>
        <taxon>Agaricomycotina</taxon>
        <taxon>Agaricomycetes</taxon>
        <taxon>Russulales</taxon>
        <taxon>Auriscalpiaceae</taxon>
        <taxon>Auriscalpium</taxon>
    </lineage>
</organism>
<name>A0ACB8RA16_9AGAM</name>